<dbReference type="PRINTS" id="PR02108">
    <property type="entry name" value="MRGPCRFAMILY"/>
</dbReference>
<dbReference type="GO" id="GO:0005886">
    <property type="term" value="C:plasma membrane"/>
    <property type="evidence" value="ECO:0007669"/>
    <property type="project" value="UniProtKB-SubCell"/>
</dbReference>
<feature type="domain" description="G-protein coupled receptors family 1 profile" evidence="11">
    <location>
        <begin position="69"/>
        <end position="301"/>
    </location>
</feature>
<keyword evidence="2" id="KW-1003">Cell membrane</keyword>
<dbReference type="PANTHER" id="PTHR11334:SF29">
    <property type="entry name" value="MAS-RELATED G-PROTEIN COUPLED RECEPTOR MEMBER X2"/>
    <property type="match status" value="1"/>
</dbReference>
<evidence type="ECO:0000259" key="11">
    <source>
        <dbReference type="PROSITE" id="PS50262"/>
    </source>
</evidence>
<dbReference type="GeneTree" id="ENSGT01030000234639"/>
<dbReference type="OrthoDB" id="9631784at2759"/>
<evidence type="ECO:0000256" key="2">
    <source>
        <dbReference type="ARBA" id="ARBA00022475"/>
    </source>
</evidence>
<evidence type="ECO:0000313" key="13">
    <source>
        <dbReference type="Proteomes" id="UP000694564"/>
    </source>
</evidence>
<evidence type="ECO:0000256" key="6">
    <source>
        <dbReference type="ARBA" id="ARBA00023136"/>
    </source>
</evidence>
<dbReference type="FunFam" id="1.20.1070.10:FF:000140">
    <property type="entry name" value="Mas-related G-protein coupled receptor member X2"/>
    <property type="match status" value="1"/>
</dbReference>
<proteinExistence type="inferred from homology"/>
<name>A0A8D2CYV8_SCIVU</name>
<feature type="transmembrane region" description="Helical" evidence="10">
    <location>
        <begin position="204"/>
        <end position="222"/>
    </location>
</feature>
<evidence type="ECO:0000256" key="7">
    <source>
        <dbReference type="ARBA" id="ARBA00023170"/>
    </source>
</evidence>
<dbReference type="Gene3D" id="1.20.1070.10">
    <property type="entry name" value="Rhodopsin 7-helix transmembrane proteins"/>
    <property type="match status" value="1"/>
</dbReference>
<dbReference type="InterPro" id="IPR017452">
    <property type="entry name" value="GPCR_Rhodpsn_7TM"/>
</dbReference>
<keyword evidence="13" id="KW-1185">Reference proteome</keyword>
<evidence type="ECO:0000313" key="12">
    <source>
        <dbReference type="Ensembl" id="ENSSVLP00005016976.1"/>
    </source>
</evidence>
<protein>
    <recommendedName>
        <fullName evidence="11">G-protein coupled receptors family 1 profile domain-containing protein</fullName>
    </recommendedName>
</protein>
<dbReference type="PRINTS" id="PR00237">
    <property type="entry name" value="GPCRRHODOPSN"/>
</dbReference>
<keyword evidence="7 9" id="KW-0675">Receptor</keyword>
<dbReference type="PROSITE" id="PS50262">
    <property type="entry name" value="G_PROTEIN_RECEP_F1_2"/>
    <property type="match status" value="1"/>
</dbReference>
<reference evidence="12" key="1">
    <citation type="submission" date="2025-08" db="UniProtKB">
        <authorList>
            <consortium name="Ensembl"/>
        </authorList>
    </citation>
    <scope>IDENTIFICATION</scope>
</reference>
<reference evidence="12" key="2">
    <citation type="submission" date="2025-09" db="UniProtKB">
        <authorList>
            <consortium name="Ensembl"/>
        </authorList>
    </citation>
    <scope>IDENTIFICATION</scope>
</reference>
<dbReference type="PROSITE" id="PS00237">
    <property type="entry name" value="G_PROTEIN_RECEP_F1_1"/>
    <property type="match status" value="1"/>
</dbReference>
<evidence type="ECO:0000256" key="8">
    <source>
        <dbReference type="ARBA" id="ARBA00023224"/>
    </source>
</evidence>
<feature type="transmembrane region" description="Helical" evidence="10">
    <location>
        <begin position="243"/>
        <end position="271"/>
    </location>
</feature>
<dbReference type="GO" id="GO:0004930">
    <property type="term" value="F:G protein-coupled receptor activity"/>
    <property type="evidence" value="ECO:0007669"/>
    <property type="project" value="UniProtKB-KW"/>
</dbReference>
<keyword evidence="5 9" id="KW-0297">G-protein coupled receptor</keyword>
<feature type="transmembrane region" description="Helical" evidence="10">
    <location>
        <begin position="53"/>
        <end position="77"/>
    </location>
</feature>
<dbReference type="PANTHER" id="PTHR11334">
    <property type="entry name" value="MAS-RELATED G-PROTEIN COUPLED RECEPTOR"/>
    <property type="match status" value="1"/>
</dbReference>
<keyword evidence="4 10" id="KW-1133">Transmembrane helix</keyword>
<evidence type="ECO:0000256" key="10">
    <source>
        <dbReference type="SAM" id="Phobius"/>
    </source>
</evidence>
<comment type="subcellular location">
    <subcellularLocation>
        <location evidence="1">Cell membrane</location>
        <topology evidence="1">Multi-pass membrane protein</topology>
    </subcellularLocation>
</comment>
<dbReference type="SUPFAM" id="SSF81321">
    <property type="entry name" value="Family A G protein-coupled receptor-like"/>
    <property type="match status" value="1"/>
</dbReference>
<dbReference type="Ensembl" id="ENSSVLT00005018877.1">
    <property type="protein sequence ID" value="ENSSVLP00005016976.1"/>
    <property type="gene ID" value="ENSSVLG00005013527.1"/>
</dbReference>
<dbReference type="Pfam" id="PF00001">
    <property type="entry name" value="7tm_1"/>
    <property type="match status" value="1"/>
</dbReference>
<keyword evidence="8 9" id="KW-0807">Transducer</keyword>
<comment type="similarity">
    <text evidence="9">Belongs to the G-protein coupled receptor 1 family.</text>
</comment>
<feature type="transmembrane region" description="Helical" evidence="10">
    <location>
        <begin position="283"/>
        <end position="304"/>
    </location>
</feature>
<feature type="transmembrane region" description="Helical" evidence="10">
    <location>
        <begin position="166"/>
        <end position="184"/>
    </location>
</feature>
<dbReference type="InterPro" id="IPR000276">
    <property type="entry name" value="GPCR_Rhodpsn"/>
</dbReference>
<sequence>MVQALQSVRTGLERRSTSGEFTSIDTIVPTWETGTAPMNESHQYIPPNCQKNLILGFLTLIIALVGVAGNAVVLWLLGFCMGRNAFSTYILNLAGADFLFLCFQIIDYLQKLIDFFHSTPILIPRFFIFVSSFAYLAGLSTLSALSTERCMSVLWPIWYRCRRWRHTSSVMCALIWALSLLMSIPEGKYCGFLMREYDHDWCRTFDFIIIAWLIVVFVILSGSNLTLTVRVLCGLSRMPLTRLYVTIGLTVLVFLFFGLPFGIYWFLLIWIPSYHNTIPCGSYLVTVVLSSVNSCANPIIYFFVGSFRQWRWKRGTLKLILQRAMQDNPEEGDLRSRVSSGNLGEQARVWCWRSSLE</sequence>
<evidence type="ECO:0000256" key="9">
    <source>
        <dbReference type="RuleBase" id="RU000688"/>
    </source>
</evidence>
<evidence type="ECO:0000256" key="4">
    <source>
        <dbReference type="ARBA" id="ARBA00022989"/>
    </source>
</evidence>
<feature type="transmembrane region" description="Helical" evidence="10">
    <location>
        <begin position="89"/>
        <end position="106"/>
    </location>
</feature>
<dbReference type="AlphaFoldDB" id="A0A8D2CYV8"/>
<accession>A0A8D2CYV8</accession>
<organism evidence="12 13">
    <name type="scientific">Sciurus vulgaris</name>
    <name type="common">Eurasian red squirrel</name>
    <dbReference type="NCBI Taxonomy" id="55149"/>
    <lineage>
        <taxon>Eukaryota</taxon>
        <taxon>Metazoa</taxon>
        <taxon>Chordata</taxon>
        <taxon>Craniata</taxon>
        <taxon>Vertebrata</taxon>
        <taxon>Euteleostomi</taxon>
        <taxon>Mammalia</taxon>
        <taxon>Eutheria</taxon>
        <taxon>Euarchontoglires</taxon>
        <taxon>Glires</taxon>
        <taxon>Rodentia</taxon>
        <taxon>Sciuromorpha</taxon>
        <taxon>Sciuridae</taxon>
        <taxon>Sciurinae</taxon>
        <taxon>Sciurini</taxon>
        <taxon>Sciurus</taxon>
    </lineage>
</organism>
<dbReference type="Proteomes" id="UP000694564">
    <property type="component" value="Chromosome 11"/>
</dbReference>
<keyword evidence="6 10" id="KW-0472">Membrane</keyword>
<dbReference type="InterPro" id="IPR026234">
    <property type="entry name" value="MRGPCRFAMILY"/>
</dbReference>
<feature type="transmembrane region" description="Helical" evidence="10">
    <location>
        <begin position="126"/>
        <end position="145"/>
    </location>
</feature>
<keyword evidence="3 9" id="KW-0812">Transmembrane</keyword>
<evidence type="ECO:0000256" key="1">
    <source>
        <dbReference type="ARBA" id="ARBA00004651"/>
    </source>
</evidence>
<evidence type="ECO:0000256" key="3">
    <source>
        <dbReference type="ARBA" id="ARBA00022692"/>
    </source>
</evidence>
<evidence type="ECO:0000256" key="5">
    <source>
        <dbReference type="ARBA" id="ARBA00023040"/>
    </source>
</evidence>